<dbReference type="Proteomes" id="UP000717585">
    <property type="component" value="Unassembled WGS sequence"/>
</dbReference>
<dbReference type="Gene3D" id="3.30.930.10">
    <property type="entry name" value="Bira Bifunctional Protein, Domain 2"/>
    <property type="match status" value="1"/>
</dbReference>
<evidence type="ECO:0000256" key="1">
    <source>
        <dbReference type="ARBA" id="ARBA00012840"/>
    </source>
</evidence>
<comment type="caution">
    <text evidence="10">The sequence shown here is derived from an EMBL/GenBank/DDBJ whole genome shotgun (WGS) entry which is preliminary data.</text>
</comment>
<proteinExistence type="predicted"/>
<dbReference type="InterPro" id="IPR010978">
    <property type="entry name" value="tRNA-bd_arm"/>
</dbReference>
<dbReference type="GO" id="GO:0004828">
    <property type="term" value="F:serine-tRNA ligase activity"/>
    <property type="evidence" value="ECO:0007669"/>
    <property type="project" value="UniProtKB-EC"/>
</dbReference>
<evidence type="ECO:0000256" key="8">
    <source>
        <dbReference type="PIRSR" id="PIRSR001529-2"/>
    </source>
</evidence>
<keyword evidence="5" id="KW-0030">Aminoacyl-tRNA synthetase</keyword>
<dbReference type="GO" id="GO:0006434">
    <property type="term" value="P:seryl-tRNA aminoacylation"/>
    <property type="evidence" value="ECO:0007669"/>
    <property type="project" value="InterPro"/>
</dbReference>
<dbReference type="PROSITE" id="PS50862">
    <property type="entry name" value="AA_TRNA_LIGASE_II"/>
    <property type="match status" value="1"/>
</dbReference>
<dbReference type="InterPro" id="IPR002317">
    <property type="entry name" value="Ser-tRNA-ligase_type_1"/>
</dbReference>
<dbReference type="PANTHER" id="PTHR11778">
    <property type="entry name" value="SERYL-TRNA SYNTHETASE"/>
    <property type="match status" value="1"/>
</dbReference>
<dbReference type="InterPro" id="IPR045864">
    <property type="entry name" value="aa-tRNA-synth_II/BPL/LPL"/>
</dbReference>
<dbReference type="InterPro" id="IPR042103">
    <property type="entry name" value="SerRS_1_N_sf"/>
</dbReference>
<dbReference type="SUPFAM" id="SSF55681">
    <property type="entry name" value="Class II aaRS and biotin synthetases"/>
    <property type="match status" value="1"/>
</dbReference>
<dbReference type="OrthoDB" id="10264585at2759"/>
<dbReference type="PRINTS" id="PR00981">
    <property type="entry name" value="TRNASYNTHSER"/>
</dbReference>
<dbReference type="InterPro" id="IPR015866">
    <property type="entry name" value="Ser-tRNA-synth_1_N"/>
</dbReference>
<dbReference type="SUPFAM" id="SSF46589">
    <property type="entry name" value="tRNA-binding arm"/>
    <property type="match status" value="1"/>
</dbReference>
<dbReference type="Pfam" id="PF02403">
    <property type="entry name" value="Seryl_tRNA_N"/>
    <property type="match status" value="1"/>
</dbReference>
<dbReference type="AlphaFoldDB" id="A0A8J6EAA0"/>
<evidence type="ECO:0000256" key="7">
    <source>
        <dbReference type="PIRSR" id="PIRSR001529-1"/>
    </source>
</evidence>
<organism evidence="10 11">
    <name type="scientific">Carpediemonas membranifera</name>
    <dbReference type="NCBI Taxonomy" id="201153"/>
    <lineage>
        <taxon>Eukaryota</taxon>
        <taxon>Metamonada</taxon>
        <taxon>Carpediemonas-like organisms</taxon>
        <taxon>Carpediemonas</taxon>
    </lineage>
</organism>
<evidence type="ECO:0000256" key="2">
    <source>
        <dbReference type="ARBA" id="ARBA00022598"/>
    </source>
</evidence>
<evidence type="ECO:0000256" key="4">
    <source>
        <dbReference type="ARBA" id="ARBA00022840"/>
    </source>
</evidence>
<sequence>MIDLELIRDETQRVKVVDSERRRGRCTTVGGVVKSELVDTVLAEDNLWKECLQKINALRTERNSITKTIKEKMKGMKAADADKDAITAEVDALKARVLSIKDDIAKLDVDTTEHLRLRDVALNKIGNILLAPPSDLYDSKDYDLHDLSYRHTNGEEQIRVGADEPAEWGKAPETPLNHVQLMTKADMINCDDGVKVAGARGYYLKGAGARLNQALINYAMDFLENREHEVMDKTKDAEGNVTFTPTGKMANSAYEVTQTPFFMKGDMMAKCAQLEQFEEELYKVVAGTRSTASKDPDLAGDRFLIATSEQPLCAMHADKIITAKEMPIRLCGYSTCFRMEAGRHGENMAGIFRIHQFEKVEQFVIAHPEDAEVEFTRMVAAARDFYQSLDIPFRVVQIASDDINNAAAIKNDLEAYFPEAGEYRELVSVSNCTDYQSRGLNTRMAHKGKDYVHMLNGTMTATERTMCCLVENYQRGNGIVVPKKLRPYMGGRVFIPFKK</sequence>
<keyword evidence="11" id="KW-1185">Reference proteome</keyword>
<keyword evidence="4 8" id="KW-0067">ATP-binding</keyword>
<accession>A0A8J6EAA0</accession>
<dbReference type="PIRSF" id="PIRSF001529">
    <property type="entry name" value="Ser-tRNA-synth_IIa"/>
    <property type="match status" value="1"/>
</dbReference>
<evidence type="ECO:0000313" key="11">
    <source>
        <dbReference type="Proteomes" id="UP000717585"/>
    </source>
</evidence>
<feature type="domain" description="Aminoacyl-transfer RNA synthetases class-II family profile" evidence="9">
    <location>
        <begin position="177"/>
        <end position="482"/>
    </location>
</feature>
<dbReference type="EC" id="6.1.1.11" evidence="1"/>
<evidence type="ECO:0000259" key="9">
    <source>
        <dbReference type="PROSITE" id="PS50862"/>
    </source>
</evidence>
<protein>
    <recommendedName>
        <fullName evidence="1">serine--tRNA ligase</fullName>
        <ecNumber evidence="1">6.1.1.11</ecNumber>
    </recommendedName>
    <alternativeName>
        <fullName evidence="6">Seryl-tRNA synthetase</fullName>
    </alternativeName>
</protein>
<evidence type="ECO:0000256" key="6">
    <source>
        <dbReference type="ARBA" id="ARBA00031113"/>
    </source>
</evidence>
<feature type="binding site" evidence="7">
    <location>
        <position position="456"/>
    </location>
    <ligand>
        <name>L-serine</name>
        <dbReference type="ChEBI" id="CHEBI:33384"/>
    </ligand>
</feature>
<reference evidence="10" key="1">
    <citation type="submission" date="2021-05" db="EMBL/GenBank/DDBJ databases">
        <title>A free-living protist that lacks canonical eukaryotic 1 DNA replication and segregation systems.</title>
        <authorList>
            <person name="Salas-Leiva D.E."/>
            <person name="Tromer E.C."/>
            <person name="Curtis B.A."/>
            <person name="Jerlstrom-Hultqvist J."/>
            <person name="Kolisko M."/>
            <person name="Yi Z."/>
            <person name="Salas-Leiva J.S."/>
            <person name="Gallot-Lavallee L."/>
            <person name="Kops G.J.P.L."/>
            <person name="Archibald J.M."/>
            <person name="Simpson A.G.B."/>
            <person name="Roger A.J."/>
        </authorList>
    </citation>
    <scope>NUCLEOTIDE SEQUENCE</scope>
    <source>
        <strain evidence="10">BICM</strain>
    </source>
</reference>
<evidence type="ECO:0000256" key="3">
    <source>
        <dbReference type="ARBA" id="ARBA00022741"/>
    </source>
</evidence>
<dbReference type="InterPro" id="IPR006195">
    <property type="entry name" value="aa-tRNA-synth_II"/>
</dbReference>
<feature type="site" description="Important for serine binding" evidence="7">
    <location>
        <position position="458"/>
    </location>
</feature>
<evidence type="ECO:0000256" key="5">
    <source>
        <dbReference type="ARBA" id="ARBA00023146"/>
    </source>
</evidence>
<keyword evidence="3" id="KW-0547">Nucleotide-binding</keyword>
<dbReference type="EMBL" id="JAHDYR010000015">
    <property type="protein sequence ID" value="KAG9394405.1"/>
    <property type="molecule type" value="Genomic_DNA"/>
</dbReference>
<feature type="binding site" evidence="7">
    <location>
        <position position="361"/>
    </location>
    <ligand>
        <name>L-serine</name>
        <dbReference type="ChEBI" id="CHEBI:33384"/>
    </ligand>
</feature>
<name>A0A8J6EAA0_9EUKA</name>
<dbReference type="InterPro" id="IPR002314">
    <property type="entry name" value="aa-tRNA-synt_IIb"/>
</dbReference>
<feature type="binding site" evidence="8">
    <location>
        <begin position="425"/>
        <end position="428"/>
    </location>
    <ligand>
        <name>ATP</name>
        <dbReference type="ChEBI" id="CHEBI:30616"/>
    </ligand>
</feature>
<gene>
    <name evidence="10" type="ORF">J8273_4049</name>
</gene>
<feature type="binding site" evidence="8">
    <location>
        <begin position="338"/>
        <end position="340"/>
    </location>
    <ligand>
        <name>ATP</name>
        <dbReference type="ChEBI" id="CHEBI:30616"/>
    </ligand>
</feature>
<dbReference type="Gene3D" id="1.10.287.40">
    <property type="entry name" value="Serine-tRNA synthetase, tRNA binding domain"/>
    <property type="match status" value="1"/>
</dbReference>
<dbReference type="Pfam" id="PF00587">
    <property type="entry name" value="tRNA-synt_2b"/>
    <property type="match status" value="1"/>
</dbReference>
<keyword evidence="2 10" id="KW-0436">Ligase</keyword>
<feature type="binding site" evidence="7">
    <location>
        <position position="307"/>
    </location>
    <ligand>
        <name>L-serine</name>
        <dbReference type="ChEBI" id="CHEBI:33384"/>
    </ligand>
</feature>
<evidence type="ECO:0000313" key="10">
    <source>
        <dbReference type="EMBL" id="KAG9394405.1"/>
    </source>
</evidence>
<dbReference type="GO" id="GO:0005524">
    <property type="term" value="F:ATP binding"/>
    <property type="evidence" value="ECO:0007669"/>
    <property type="project" value="UniProtKB-KW"/>
</dbReference>
<feature type="binding site" evidence="7">
    <location>
        <position position="338"/>
    </location>
    <ligand>
        <name>L-serine</name>
        <dbReference type="ChEBI" id="CHEBI:33384"/>
    </ligand>
</feature>